<dbReference type="Pfam" id="PF13439">
    <property type="entry name" value="Glyco_transf_4"/>
    <property type="match status" value="1"/>
</dbReference>
<feature type="domain" description="Glycosyl transferase family 1" evidence="1">
    <location>
        <begin position="192"/>
        <end position="354"/>
    </location>
</feature>
<dbReference type="InterPro" id="IPR001296">
    <property type="entry name" value="Glyco_trans_1"/>
</dbReference>
<dbReference type="PANTHER" id="PTHR12526">
    <property type="entry name" value="GLYCOSYLTRANSFERASE"/>
    <property type="match status" value="1"/>
</dbReference>
<evidence type="ECO:0000313" key="3">
    <source>
        <dbReference type="EMBL" id="MBW4665953.1"/>
    </source>
</evidence>
<name>A0A951UQ48_9CYAN</name>
<dbReference type="Proteomes" id="UP000729701">
    <property type="component" value="Unassembled WGS sequence"/>
</dbReference>
<dbReference type="InterPro" id="IPR028098">
    <property type="entry name" value="Glyco_trans_4-like_N"/>
</dbReference>
<evidence type="ECO:0000313" key="4">
    <source>
        <dbReference type="Proteomes" id="UP000729701"/>
    </source>
</evidence>
<keyword evidence="3" id="KW-0328">Glycosyltransferase</keyword>
<dbReference type="EMBL" id="JAHHGZ010000001">
    <property type="protein sequence ID" value="MBW4665953.1"/>
    <property type="molecule type" value="Genomic_DNA"/>
</dbReference>
<dbReference type="AlphaFoldDB" id="A0A951UQ48"/>
<dbReference type="Pfam" id="PF00534">
    <property type="entry name" value="Glycos_transf_1"/>
    <property type="match status" value="1"/>
</dbReference>
<evidence type="ECO:0000259" key="1">
    <source>
        <dbReference type="Pfam" id="PF00534"/>
    </source>
</evidence>
<sequence>MLRVLHSIHFPVSARSFVKPVVDYLNQSGIATELWVENHSKHSTVIQQLNVPKRLVASDLVFNPIEFIRRLSNYRRQLRVANPDILHTHQTRASLIPLLAAYLEKIPIRVYQNHGLPYLGYRGPLRWLLRSLEIINIRLATHVLLVSRSNLSAARKDRLLSANQGAVIANGSAVGIDLAEYELSSFSGHRKKQAKKKFGVAEAPFVLAYVGRPVRRKGFHLLLKAWEKSGLGLQNCFLLIAGCTANECEAALGHPVVGVKGLGYLTNLSKFYAACDAVTLPSEHEGFPYSLLEGAAAAKPLIGTDIPGIRCAIQPNQTGLLVPVNDELALANAISQLASDPVLRSRLGQNARKRVEQEFAREIVLTSLQDFYYKDLGCCPQAEPILRMGHLSHL</sequence>
<reference evidence="3" key="2">
    <citation type="journal article" date="2022" name="Microbiol. Resour. Announc.">
        <title>Metagenome Sequencing to Explore Phylogenomics of Terrestrial Cyanobacteria.</title>
        <authorList>
            <person name="Ward R.D."/>
            <person name="Stajich J.E."/>
            <person name="Johansen J.R."/>
            <person name="Huntemann M."/>
            <person name="Clum A."/>
            <person name="Foster B."/>
            <person name="Foster B."/>
            <person name="Roux S."/>
            <person name="Palaniappan K."/>
            <person name="Varghese N."/>
            <person name="Mukherjee S."/>
            <person name="Reddy T.B.K."/>
            <person name="Daum C."/>
            <person name="Copeland A."/>
            <person name="Chen I.A."/>
            <person name="Ivanova N.N."/>
            <person name="Kyrpides N.C."/>
            <person name="Shapiro N."/>
            <person name="Eloe-Fadrosh E.A."/>
            <person name="Pietrasiak N."/>
        </authorList>
    </citation>
    <scope>NUCLEOTIDE SEQUENCE</scope>
    <source>
        <strain evidence="3">GSE-NOS-MK-12-04C</strain>
    </source>
</reference>
<dbReference type="EC" id="2.4.-.-" evidence="3"/>
<feature type="domain" description="Glycosyltransferase subfamily 4-like N-terminal" evidence="2">
    <location>
        <begin position="63"/>
        <end position="171"/>
    </location>
</feature>
<keyword evidence="3" id="KW-0808">Transferase</keyword>
<reference evidence="3" key="1">
    <citation type="submission" date="2021-05" db="EMBL/GenBank/DDBJ databases">
        <authorList>
            <person name="Pietrasiak N."/>
            <person name="Ward R."/>
            <person name="Stajich J.E."/>
            <person name="Kurbessoian T."/>
        </authorList>
    </citation>
    <scope>NUCLEOTIDE SEQUENCE</scope>
    <source>
        <strain evidence="3">GSE-NOS-MK-12-04C</strain>
    </source>
</reference>
<gene>
    <name evidence="3" type="ORF">KME60_00565</name>
</gene>
<protein>
    <submittedName>
        <fullName evidence="3">Glycosyltransferase</fullName>
        <ecNumber evidence="3">2.4.-.-</ecNumber>
    </submittedName>
</protein>
<organism evidence="3 4">
    <name type="scientific">Cyanomargarita calcarea GSE-NOS-MK-12-04C</name>
    <dbReference type="NCBI Taxonomy" id="2839659"/>
    <lineage>
        <taxon>Bacteria</taxon>
        <taxon>Bacillati</taxon>
        <taxon>Cyanobacteriota</taxon>
        <taxon>Cyanophyceae</taxon>
        <taxon>Nostocales</taxon>
        <taxon>Cyanomargaritaceae</taxon>
        <taxon>Cyanomargarita</taxon>
    </lineage>
</organism>
<comment type="caution">
    <text evidence="3">The sequence shown here is derived from an EMBL/GenBank/DDBJ whole genome shotgun (WGS) entry which is preliminary data.</text>
</comment>
<evidence type="ECO:0000259" key="2">
    <source>
        <dbReference type="Pfam" id="PF13439"/>
    </source>
</evidence>
<dbReference type="Gene3D" id="3.40.50.2000">
    <property type="entry name" value="Glycogen Phosphorylase B"/>
    <property type="match status" value="2"/>
</dbReference>
<dbReference type="SUPFAM" id="SSF53756">
    <property type="entry name" value="UDP-Glycosyltransferase/glycogen phosphorylase"/>
    <property type="match status" value="1"/>
</dbReference>
<dbReference type="GO" id="GO:0016757">
    <property type="term" value="F:glycosyltransferase activity"/>
    <property type="evidence" value="ECO:0007669"/>
    <property type="project" value="UniProtKB-KW"/>
</dbReference>
<proteinExistence type="predicted"/>
<accession>A0A951UQ48</accession>